<evidence type="ECO:0000313" key="1">
    <source>
        <dbReference type="EMBL" id="ALZ41788.1"/>
    </source>
</evidence>
<accession>A0A0X8B212</accession>
<dbReference type="EMBL" id="KT373979">
    <property type="protein sequence ID" value="ALZ41788.1"/>
    <property type="molecule type" value="Genomic_RNA"/>
</dbReference>
<proteinExistence type="predicted"/>
<reference evidence="1" key="2">
    <citation type="submission" date="2015-08" db="EMBL/GenBank/DDBJ databases">
        <title>First report of Citrus leaf blotch virus infection with sweet cherry in China.</title>
        <authorList>
            <person name="Wang J."/>
            <person name="Zhu D."/>
            <person name="Tan Y."/>
            <person name="Zong X."/>
            <person name="Wei H."/>
            <person name="Liu Q."/>
        </authorList>
    </citation>
    <scope>NUCLEOTIDE SEQUENCE</scope>
    <source>
        <strain evidence="1">Taian</strain>
    </source>
</reference>
<protein>
    <submittedName>
        <fullName evidence="1">Movement protein</fullName>
    </submittedName>
</protein>
<sequence length="362" mass="40217">MASLINVSSLVNRVRLDQSIIGSDEINKLYGSDAPLVFKDEVKMVIPGNAEGEAIKLQANILTADRLQSIRNAKVNGKEAAYLHLGFVPIAIRSLLPSGNEQIWGRCALVDTSRTRAETAVIDEFEFKFTKKQPFAAKLLTINAAVDINCKVSVGSIQVLLELHGVDLREERSVAAIITGLTCTPTNKMVLLHKIECDTPKWSLCNIIEQVEDEEESKKAFEDMFNASSSNLIDLGQEQWLDEGKRTPLIGNLAIKGFGRKVMPVRRRNLTTKNLMRDYVSHVKSETASLKGSQSGRDWSNNKLRKYLEEQALEQARSSTDQQIIKVPKFKTIEVTGFETVHDLKEKIDKAESSAASDTGTK</sequence>
<organism evidence="1">
    <name type="scientific">Citrus leaf blotch virus</name>
    <dbReference type="NCBI Taxonomy" id="129141"/>
    <lineage>
        <taxon>Viruses</taxon>
        <taxon>Riboviria</taxon>
        <taxon>Orthornavirae</taxon>
        <taxon>Kitrinoviricota</taxon>
        <taxon>Alsuviricetes</taxon>
        <taxon>Tymovirales</taxon>
        <taxon>Betaflexiviridae</taxon>
        <taxon>Trivirinae</taxon>
        <taxon>Citrivirus</taxon>
        <taxon>Citrivirus citri</taxon>
    </lineage>
</organism>
<dbReference type="InterPro" id="IPR028919">
    <property type="entry name" value="Viral_movement"/>
</dbReference>
<name>A0A0X8B212_9VIRU</name>
<evidence type="ECO:0000313" key="2">
    <source>
        <dbReference type="EMBL" id="AMH87250.1"/>
    </source>
</evidence>
<reference evidence="2" key="1">
    <citation type="submission" date="2015-03" db="EMBL/GenBank/DDBJ databases">
        <title>Complete nucleotide sequence of a novel Citrus leaf blotch virus infecting sweet cherry in China.</title>
        <authorList>
            <person name="Wang J."/>
            <person name="Zhu D."/>
            <person name="Tan Y."/>
            <person name="Zong X."/>
            <person name="Liu Q."/>
        </authorList>
    </citation>
    <scope>NUCLEOTIDE SEQUENCE</scope>
    <source>
        <strain evidence="2">Prunus</strain>
    </source>
</reference>
<dbReference type="Pfam" id="PF01107">
    <property type="entry name" value="MP"/>
    <property type="match status" value="1"/>
</dbReference>
<dbReference type="EMBL" id="KR023647">
    <property type="protein sequence ID" value="AMH87250.1"/>
    <property type="molecule type" value="Genomic_RNA"/>
</dbReference>